<dbReference type="Proteomes" id="UP001291623">
    <property type="component" value="Unassembled WGS sequence"/>
</dbReference>
<evidence type="ECO:0000313" key="3">
    <source>
        <dbReference type="Proteomes" id="UP001291623"/>
    </source>
</evidence>
<dbReference type="PANTHER" id="PTHR34197:SF3">
    <property type="entry name" value="DUF740 FAMILY PROTEIN"/>
    <property type="match status" value="1"/>
</dbReference>
<sequence>MKDRGKSAAMETNNFSDFNYSVSSDMPCMKHPNSSPIGICSYCLKDRLVSLVCSDQSFSDDTDRISCSVEVGSVGRISFLLENEKQSKAEQVENEKQGKTEQVILLRSNSNSVEIKKNRNGFWKIKRLFKKNREKGDEKSDISVPIEGGVSRSRSLCSFRNGDDNGSENYRFSSAKISDVTGGLLFDYSDNFEPRKSENNGDFKNSRKKFPNSDICCSDSYQILQKCATTFGGSDTYPTAFIKGPSNLNTDMGNFFPSSTMDDDDDDDSGFIDLKLDLSSSLISEPKSEHFSGKRLSNCSDFGYDSANLGGGSCRMMNEYDRRMKRGNSAKGNKVWKWIFRKSSTSKRDEINSNLIIKS</sequence>
<accession>A0AAE1RVQ7</accession>
<dbReference type="PANTHER" id="PTHR34197">
    <property type="entry name" value="OS04G0591300 PROTEIN"/>
    <property type="match status" value="1"/>
</dbReference>
<keyword evidence="3" id="KW-1185">Reference proteome</keyword>
<organism evidence="2 3">
    <name type="scientific">Anisodus tanguticus</name>
    <dbReference type="NCBI Taxonomy" id="243964"/>
    <lineage>
        <taxon>Eukaryota</taxon>
        <taxon>Viridiplantae</taxon>
        <taxon>Streptophyta</taxon>
        <taxon>Embryophyta</taxon>
        <taxon>Tracheophyta</taxon>
        <taxon>Spermatophyta</taxon>
        <taxon>Magnoliopsida</taxon>
        <taxon>eudicotyledons</taxon>
        <taxon>Gunneridae</taxon>
        <taxon>Pentapetalae</taxon>
        <taxon>asterids</taxon>
        <taxon>lamiids</taxon>
        <taxon>Solanales</taxon>
        <taxon>Solanaceae</taxon>
        <taxon>Solanoideae</taxon>
        <taxon>Hyoscyameae</taxon>
        <taxon>Anisodus</taxon>
    </lineage>
</organism>
<feature type="coiled-coil region" evidence="1">
    <location>
        <begin position="82"/>
        <end position="109"/>
    </location>
</feature>
<evidence type="ECO:0000256" key="1">
    <source>
        <dbReference type="SAM" id="Coils"/>
    </source>
</evidence>
<comment type="caution">
    <text evidence="2">The sequence shown here is derived from an EMBL/GenBank/DDBJ whole genome shotgun (WGS) entry which is preliminary data.</text>
</comment>
<proteinExistence type="predicted"/>
<dbReference type="AlphaFoldDB" id="A0AAE1RVQ7"/>
<name>A0AAE1RVQ7_9SOLA</name>
<evidence type="ECO:0000313" key="2">
    <source>
        <dbReference type="EMBL" id="KAK4357918.1"/>
    </source>
</evidence>
<dbReference type="EMBL" id="JAVYJV010000012">
    <property type="protein sequence ID" value="KAK4357918.1"/>
    <property type="molecule type" value="Genomic_DNA"/>
</dbReference>
<protein>
    <submittedName>
        <fullName evidence="2">Uncharacterized protein</fullName>
    </submittedName>
</protein>
<gene>
    <name evidence="2" type="ORF">RND71_023528</name>
</gene>
<keyword evidence="1" id="KW-0175">Coiled coil</keyword>
<reference evidence="2" key="1">
    <citation type="submission" date="2023-12" db="EMBL/GenBank/DDBJ databases">
        <title>Genome assembly of Anisodus tanguticus.</title>
        <authorList>
            <person name="Wang Y.-J."/>
        </authorList>
    </citation>
    <scope>NUCLEOTIDE SEQUENCE</scope>
    <source>
        <strain evidence="2">KB-2021</strain>
        <tissue evidence="2">Leaf</tissue>
    </source>
</reference>